<dbReference type="GO" id="GO:0106300">
    <property type="term" value="P:protein-DNA covalent cross-linking repair"/>
    <property type="evidence" value="ECO:0007669"/>
    <property type="project" value="InterPro"/>
</dbReference>
<evidence type="ECO:0000256" key="4">
    <source>
        <dbReference type="ARBA" id="ARBA00022801"/>
    </source>
</evidence>
<comment type="caution">
    <text evidence="9">The sequence shown here is derived from an EMBL/GenBank/DDBJ whole genome shotgun (WGS) entry which is preliminary data.</text>
</comment>
<keyword evidence="6" id="KW-0238">DNA-binding</keyword>
<dbReference type="PANTHER" id="PTHR13604:SF0">
    <property type="entry name" value="ABASIC SITE PROCESSING PROTEIN HMCES"/>
    <property type="match status" value="1"/>
</dbReference>
<evidence type="ECO:0000256" key="1">
    <source>
        <dbReference type="ARBA" id="ARBA00008136"/>
    </source>
</evidence>
<dbReference type="RefSeq" id="XP_025339928.1">
    <property type="nucleotide sequence ID" value="XM_025484997.1"/>
</dbReference>
<name>A0A2V1AMC2_9ASCO</name>
<keyword evidence="7" id="KW-0456">Lyase</keyword>
<dbReference type="VEuPathDB" id="FungiDB:CXQ85_001282"/>
<dbReference type="EMBL" id="PKFO01000001">
    <property type="protein sequence ID" value="PVH18988.1"/>
    <property type="molecule type" value="Genomic_DNA"/>
</dbReference>
<sequence length="491" mass="55183">MRILQPPAIDQLPDKFNQSVLNPSGGHDLTKNSEKSYHTTTSAGPDGTENEVDINLTSLDYTGSFNIPPTAKAVILYMNKNNDGSQEYVFEPSSFGLVPNYEKPKDPAPVKRGDKHGPAYSRELQNEQSKRFNCRKETLSNNRSVWTEPRKNSRCVVPINGYYEWQKTKKEKPAYYLTSKDRPLLYLAGLYAHNYNYNDTEIVKEGQEFISSFTIVTGPAEGKGASDLSWLHERKPILLEPNTKEWFDWLTPTHEWDPKLLDTSLDHENNIAYNDTTTHEVDKAIGNPAVDGPDNIKPVKKNQRGIGSFFKPDNGNGGVKKEPKTEPKEEPKEEHESSAKQEPKEEPQDGPSKEPKAEVSKPKQESQPDEEKLQPEELDEDDDVPEDGVNDVDDIEDDEAFDEEDADDAEVADEDEDEAAINEEVDNDAEDVPDVKDEVEDIDDEGDDIEDEDVQAEAEELGVEEEEDDDAQTGSKRGKSGPASRTKRGKR</sequence>
<keyword evidence="5" id="KW-0190">Covalent protein-DNA linkage</keyword>
<protein>
    <recommendedName>
        <fullName evidence="11">DUF159-domain-containing protein</fullName>
    </recommendedName>
</protein>
<feature type="compositionally biased region" description="Basic and acidic residues" evidence="8">
    <location>
        <begin position="319"/>
        <end position="375"/>
    </location>
</feature>
<dbReference type="InterPro" id="IPR003738">
    <property type="entry name" value="SRAP"/>
</dbReference>
<keyword evidence="4" id="KW-0378">Hydrolase</keyword>
<dbReference type="STRING" id="45357.A0A2V1AMC2"/>
<evidence type="ECO:0000256" key="5">
    <source>
        <dbReference type="ARBA" id="ARBA00023124"/>
    </source>
</evidence>
<dbReference type="InterPro" id="IPR036590">
    <property type="entry name" value="SRAP-like"/>
</dbReference>
<dbReference type="SUPFAM" id="SSF143081">
    <property type="entry name" value="BB1717-like"/>
    <property type="match status" value="1"/>
</dbReference>
<dbReference type="AlphaFoldDB" id="A0A2V1AMC2"/>
<dbReference type="GeneID" id="37006613"/>
<evidence type="ECO:0000313" key="9">
    <source>
        <dbReference type="EMBL" id="PVH18988.1"/>
    </source>
</evidence>
<dbReference type="GO" id="GO:0006508">
    <property type="term" value="P:proteolysis"/>
    <property type="evidence" value="ECO:0007669"/>
    <property type="project" value="UniProtKB-KW"/>
</dbReference>
<evidence type="ECO:0000256" key="7">
    <source>
        <dbReference type="ARBA" id="ARBA00023239"/>
    </source>
</evidence>
<proteinExistence type="inferred from homology"/>
<evidence type="ECO:0000313" key="10">
    <source>
        <dbReference type="Proteomes" id="UP000244309"/>
    </source>
</evidence>
<feature type="compositionally biased region" description="Basic and acidic residues" evidence="8">
    <location>
        <begin position="28"/>
        <end position="37"/>
    </location>
</feature>
<dbReference type="GO" id="GO:0008233">
    <property type="term" value="F:peptidase activity"/>
    <property type="evidence" value="ECO:0007669"/>
    <property type="project" value="UniProtKB-KW"/>
</dbReference>
<feature type="compositionally biased region" description="Acidic residues" evidence="8">
    <location>
        <begin position="376"/>
        <end position="471"/>
    </location>
</feature>
<gene>
    <name evidence="9" type="ORF">CXQ85_001282</name>
</gene>
<evidence type="ECO:0000256" key="6">
    <source>
        <dbReference type="ARBA" id="ARBA00023125"/>
    </source>
</evidence>
<dbReference type="GO" id="GO:0016829">
    <property type="term" value="F:lyase activity"/>
    <property type="evidence" value="ECO:0007669"/>
    <property type="project" value="UniProtKB-KW"/>
</dbReference>
<keyword evidence="3" id="KW-0227">DNA damage</keyword>
<dbReference type="PANTHER" id="PTHR13604">
    <property type="entry name" value="DC12-RELATED"/>
    <property type="match status" value="1"/>
</dbReference>
<evidence type="ECO:0000256" key="8">
    <source>
        <dbReference type="SAM" id="MobiDB-lite"/>
    </source>
</evidence>
<feature type="region of interest" description="Disordered" evidence="8">
    <location>
        <begin position="1"/>
        <end position="51"/>
    </location>
</feature>
<dbReference type="Gene3D" id="3.90.1680.10">
    <property type="entry name" value="SOS response associated peptidase-like"/>
    <property type="match status" value="1"/>
</dbReference>
<organism evidence="9 10">
    <name type="scientific">Candidozyma haemuli</name>
    <dbReference type="NCBI Taxonomy" id="45357"/>
    <lineage>
        <taxon>Eukaryota</taxon>
        <taxon>Fungi</taxon>
        <taxon>Dikarya</taxon>
        <taxon>Ascomycota</taxon>
        <taxon>Saccharomycotina</taxon>
        <taxon>Pichiomycetes</taxon>
        <taxon>Metschnikowiaceae</taxon>
        <taxon>Candidozyma</taxon>
    </lineage>
</organism>
<keyword evidence="10" id="KW-1185">Reference proteome</keyword>
<dbReference type="Proteomes" id="UP000244309">
    <property type="component" value="Unassembled WGS sequence"/>
</dbReference>
<feature type="region of interest" description="Disordered" evidence="8">
    <location>
        <begin position="283"/>
        <end position="491"/>
    </location>
</feature>
<dbReference type="GO" id="GO:0003697">
    <property type="term" value="F:single-stranded DNA binding"/>
    <property type="evidence" value="ECO:0007669"/>
    <property type="project" value="InterPro"/>
</dbReference>
<comment type="similarity">
    <text evidence="1">Belongs to the SOS response-associated peptidase family.</text>
</comment>
<evidence type="ECO:0008006" key="11">
    <source>
        <dbReference type="Google" id="ProtNLM"/>
    </source>
</evidence>
<accession>A0A2V1AMC2</accession>
<reference evidence="9 10" key="1">
    <citation type="submission" date="2017-12" db="EMBL/GenBank/DDBJ databases">
        <title>Genome Sequence of a Multidrug-Resistant Candida haemulonii Isolate from a Patient with Chronic Leg Ulcers in Israel.</title>
        <authorList>
            <person name="Chow N.A."/>
            <person name="Gade L."/>
            <person name="Batra D."/>
            <person name="Rowe L.A."/>
            <person name="Ben-Ami R."/>
            <person name="Loparev V.N."/>
            <person name="Litvintseva A.P."/>
        </authorList>
    </citation>
    <scope>NUCLEOTIDE SEQUENCE [LARGE SCALE GENOMIC DNA]</scope>
    <source>
        <strain evidence="9 10">B11899</strain>
    </source>
</reference>
<dbReference type="Pfam" id="PF02586">
    <property type="entry name" value="SRAP"/>
    <property type="match status" value="1"/>
</dbReference>
<dbReference type="OrthoDB" id="2111841at2759"/>
<evidence type="ECO:0000256" key="2">
    <source>
        <dbReference type="ARBA" id="ARBA00022670"/>
    </source>
</evidence>
<keyword evidence="2" id="KW-0645">Protease</keyword>
<evidence type="ECO:0000256" key="3">
    <source>
        <dbReference type="ARBA" id="ARBA00022763"/>
    </source>
</evidence>